<name>A0A1V0TZG0_9ACTN</name>
<dbReference type="PROSITE" id="PS50949">
    <property type="entry name" value="HTH_GNTR"/>
    <property type="match status" value="1"/>
</dbReference>
<feature type="region of interest" description="Disordered" evidence="4">
    <location>
        <begin position="1"/>
        <end position="35"/>
    </location>
</feature>
<keyword evidence="7" id="KW-1185">Reference proteome</keyword>
<dbReference type="EMBL" id="CP020569">
    <property type="protein sequence ID" value="ARF58359.1"/>
    <property type="molecule type" value="Genomic_DNA"/>
</dbReference>
<dbReference type="Proteomes" id="UP000192726">
    <property type="component" value="Chromosome"/>
</dbReference>
<protein>
    <recommendedName>
        <fullName evidence="5">HTH gntR-type domain-containing protein</fullName>
    </recommendedName>
</protein>
<evidence type="ECO:0000313" key="6">
    <source>
        <dbReference type="EMBL" id="ARF58359.1"/>
    </source>
</evidence>
<dbReference type="Pfam" id="PF00392">
    <property type="entry name" value="GntR"/>
    <property type="match status" value="1"/>
</dbReference>
<organism evidence="6 7">
    <name type="scientific">Streptomyces gilvosporeus</name>
    <dbReference type="NCBI Taxonomy" id="553510"/>
    <lineage>
        <taxon>Bacteria</taxon>
        <taxon>Bacillati</taxon>
        <taxon>Actinomycetota</taxon>
        <taxon>Actinomycetes</taxon>
        <taxon>Kitasatosporales</taxon>
        <taxon>Streptomycetaceae</taxon>
        <taxon>Streptomyces</taxon>
    </lineage>
</organism>
<dbReference type="KEGG" id="sgv:B1H19_32975"/>
<dbReference type="InterPro" id="IPR000524">
    <property type="entry name" value="Tscrpt_reg_HTH_GntR"/>
</dbReference>
<dbReference type="STRING" id="553510.B1H19_32975"/>
<keyword evidence="2" id="KW-0238">DNA-binding</keyword>
<dbReference type="GO" id="GO:0003700">
    <property type="term" value="F:DNA-binding transcription factor activity"/>
    <property type="evidence" value="ECO:0007669"/>
    <property type="project" value="InterPro"/>
</dbReference>
<dbReference type="SUPFAM" id="SSF46785">
    <property type="entry name" value="Winged helix' DNA-binding domain"/>
    <property type="match status" value="1"/>
</dbReference>
<gene>
    <name evidence="6" type="ORF">B1H19_32975</name>
</gene>
<evidence type="ECO:0000256" key="2">
    <source>
        <dbReference type="ARBA" id="ARBA00023125"/>
    </source>
</evidence>
<dbReference type="InterPro" id="IPR036390">
    <property type="entry name" value="WH_DNA-bd_sf"/>
</dbReference>
<dbReference type="Gene3D" id="1.10.10.10">
    <property type="entry name" value="Winged helix-like DNA-binding domain superfamily/Winged helix DNA-binding domain"/>
    <property type="match status" value="2"/>
</dbReference>
<dbReference type="GO" id="GO:0003677">
    <property type="term" value="F:DNA binding"/>
    <property type="evidence" value="ECO:0007669"/>
    <property type="project" value="UniProtKB-KW"/>
</dbReference>
<feature type="compositionally biased region" description="Polar residues" evidence="4">
    <location>
        <begin position="1"/>
        <end position="22"/>
    </location>
</feature>
<dbReference type="SMART" id="SM00345">
    <property type="entry name" value="HTH_GNTR"/>
    <property type="match status" value="2"/>
</dbReference>
<evidence type="ECO:0000313" key="7">
    <source>
        <dbReference type="Proteomes" id="UP000192726"/>
    </source>
</evidence>
<keyword evidence="3" id="KW-0804">Transcription</keyword>
<proteinExistence type="predicted"/>
<reference evidence="6 7" key="1">
    <citation type="submission" date="2017-04" db="EMBL/GenBank/DDBJ databases">
        <title>Complete Genome Sequence of Streptomyces gilvosporeus F607, a Capable Producer of Natamycin.</title>
        <authorList>
            <person name="Zong G."/>
            <person name="Zhong C."/>
            <person name="Fu J."/>
            <person name="Qin R."/>
            <person name="Cao G."/>
        </authorList>
    </citation>
    <scope>NUCLEOTIDE SEQUENCE [LARGE SCALE GENOMIC DNA]</scope>
    <source>
        <strain evidence="6 7">F607</strain>
    </source>
</reference>
<accession>A0A1V0TZG0</accession>
<keyword evidence="1" id="KW-0805">Transcription regulation</keyword>
<evidence type="ECO:0000256" key="1">
    <source>
        <dbReference type="ARBA" id="ARBA00023015"/>
    </source>
</evidence>
<dbReference type="PANTHER" id="PTHR43537:SF51">
    <property type="entry name" value="HTH-TYPE TRANSCRIPTIONAL REGULATOR LGOR-RELATED"/>
    <property type="match status" value="1"/>
</dbReference>
<evidence type="ECO:0000256" key="4">
    <source>
        <dbReference type="SAM" id="MobiDB-lite"/>
    </source>
</evidence>
<feature type="compositionally biased region" description="Basic and acidic residues" evidence="4">
    <location>
        <begin position="26"/>
        <end position="35"/>
    </location>
</feature>
<feature type="domain" description="HTH gntR-type" evidence="5">
    <location>
        <begin position="211"/>
        <end position="279"/>
    </location>
</feature>
<evidence type="ECO:0000256" key="3">
    <source>
        <dbReference type="ARBA" id="ARBA00023163"/>
    </source>
</evidence>
<dbReference type="InterPro" id="IPR036388">
    <property type="entry name" value="WH-like_DNA-bd_sf"/>
</dbReference>
<evidence type="ECO:0000259" key="5">
    <source>
        <dbReference type="PROSITE" id="PS50949"/>
    </source>
</evidence>
<dbReference type="AlphaFoldDB" id="A0A1V0TZG0"/>
<dbReference type="PANTHER" id="PTHR43537">
    <property type="entry name" value="TRANSCRIPTIONAL REGULATOR, GNTR FAMILY"/>
    <property type="match status" value="1"/>
</dbReference>
<sequence length="431" mass="46771">MNPQAPQDPQENRMTATNTGEQTPGGRDRPPAPDTMRRALTSDLIRLGRIDSHRGGGISPAAVARGYETAWRIADQWLPLARQRRRATSGSKADRERWDALIKAAARPAQPVGRPSFFGLVELAWSVRDLLRTLRDTEPPCVPVAQVAARIAEAIEDGHYPTGASLSPARIAADRNLPVGSVKLALTDLAERKVVELSATGRARITWPGPTDRPQQIADTLRELIAAGAYPPGAQLPVRPVLARNLVCSRPPISAAIRLLIDDGTLICYPGQRPRVRTGHPHTGTKAIVYARAFAQLPDLGGPVDLSDTRIREVVRVTQSWWKARLSPHPATLDHYFAQLVGIARHLMTRAGVSEPCRAAHGDRHQPQGRQKRPEAQVHLDSVIARVTVGATSAAQAAPEHRLWRTACFAAAVHDLLKLTEATGGNATRAS</sequence>